<evidence type="ECO:0000313" key="3">
    <source>
        <dbReference type="Proteomes" id="UP001500831"/>
    </source>
</evidence>
<dbReference type="Proteomes" id="UP001500831">
    <property type="component" value="Unassembled WGS sequence"/>
</dbReference>
<feature type="domain" description="Actinobacteria/chloroflexi VLRF1 release factor" evidence="1">
    <location>
        <begin position="69"/>
        <end position="200"/>
    </location>
</feature>
<dbReference type="Gene3D" id="3.30.420.60">
    <property type="entry name" value="eRF1 domain 2"/>
    <property type="match status" value="1"/>
</dbReference>
<keyword evidence="2" id="KW-0378">Hydrolase</keyword>
<keyword evidence="3" id="KW-1185">Reference proteome</keyword>
<dbReference type="InterPro" id="IPR042226">
    <property type="entry name" value="eFR1_2_sf"/>
</dbReference>
<accession>A0ABP6IDF6</accession>
<dbReference type="RefSeq" id="WP_344970134.1">
    <property type="nucleotide sequence ID" value="NZ_BAAAVI010000012.1"/>
</dbReference>
<protein>
    <submittedName>
        <fullName evidence="2">AcVLRF1 family peptidyl-tRNA hydrolase</fullName>
    </submittedName>
</protein>
<dbReference type="GO" id="GO:0016787">
    <property type="term" value="F:hydrolase activity"/>
    <property type="evidence" value="ECO:0007669"/>
    <property type="project" value="UniProtKB-KW"/>
</dbReference>
<name>A0ABP6IDF6_9ACTN</name>
<proteinExistence type="predicted"/>
<dbReference type="InterPro" id="IPR040783">
    <property type="entry name" value="VLRF1"/>
</dbReference>
<dbReference type="Pfam" id="PF18859">
    <property type="entry name" value="acVLRF1"/>
    <property type="match status" value="1"/>
</dbReference>
<organism evidence="2 3">
    <name type="scientific">Streptosporangium fragile</name>
    <dbReference type="NCBI Taxonomy" id="46186"/>
    <lineage>
        <taxon>Bacteria</taxon>
        <taxon>Bacillati</taxon>
        <taxon>Actinomycetota</taxon>
        <taxon>Actinomycetes</taxon>
        <taxon>Streptosporangiales</taxon>
        <taxon>Streptosporangiaceae</taxon>
        <taxon>Streptosporangium</taxon>
    </lineage>
</organism>
<comment type="caution">
    <text evidence="2">The sequence shown here is derived from an EMBL/GenBank/DDBJ whole genome shotgun (WGS) entry which is preliminary data.</text>
</comment>
<sequence>MGHERLGRWIDGFVDRHGPPEVTVSPGADVVRLVGADGAVAECQVPFPPLTASGGGPLGRLITHARTARRVGVLLVRLGGHAAGIFHGDELLSSKVGSRPVHGRSAAGGWSQQRFARRREKQVGQAHEAAAEVALRVLGPYVGELEAVVLGGDRRAVDALRSDRRLAPIFALETGPFLTVPDPRLVVLKDTPGQFRAVRIKVSDPA</sequence>
<gene>
    <name evidence="2" type="ORF">GCM10010517_21330</name>
</gene>
<dbReference type="SUPFAM" id="SSF53137">
    <property type="entry name" value="Translational machinery components"/>
    <property type="match status" value="1"/>
</dbReference>
<evidence type="ECO:0000259" key="1">
    <source>
        <dbReference type="Pfam" id="PF18859"/>
    </source>
</evidence>
<reference evidence="3" key="1">
    <citation type="journal article" date="2019" name="Int. J. Syst. Evol. Microbiol.">
        <title>The Global Catalogue of Microorganisms (GCM) 10K type strain sequencing project: providing services to taxonomists for standard genome sequencing and annotation.</title>
        <authorList>
            <consortium name="The Broad Institute Genomics Platform"/>
            <consortium name="The Broad Institute Genome Sequencing Center for Infectious Disease"/>
            <person name="Wu L."/>
            <person name="Ma J."/>
        </authorList>
    </citation>
    <scope>NUCLEOTIDE SEQUENCE [LARGE SCALE GENOMIC DNA]</scope>
    <source>
        <strain evidence="3">JCM 6242</strain>
    </source>
</reference>
<dbReference type="EMBL" id="BAAAVI010000012">
    <property type="protein sequence ID" value="GAA2862411.1"/>
    <property type="molecule type" value="Genomic_DNA"/>
</dbReference>
<evidence type="ECO:0000313" key="2">
    <source>
        <dbReference type="EMBL" id="GAA2862411.1"/>
    </source>
</evidence>
<dbReference type="NCBIfam" id="NF041024">
    <property type="entry name" value="acVLRF1_NCBI"/>
    <property type="match status" value="1"/>
</dbReference>